<dbReference type="SUPFAM" id="SSF47226">
    <property type="entry name" value="Histidine-containing phosphotransfer domain, HPT domain"/>
    <property type="match status" value="1"/>
</dbReference>
<dbReference type="Proteomes" id="UP000030686">
    <property type="component" value="Unassembled WGS sequence"/>
</dbReference>
<dbReference type="GO" id="GO:0043424">
    <property type="term" value="F:protein histidine kinase binding"/>
    <property type="evidence" value="ECO:0007669"/>
    <property type="project" value="InterPro"/>
</dbReference>
<dbReference type="GO" id="GO:0009927">
    <property type="term" value="F:histidine phosphotransfer kinase activity"/>
    <property type="evidence" value="ECO:0007669"/>
    <property type="project" value="InterPro"/>
</dbReference>
<dbReference type="OMA" id="QTFKKMD"/>
<dbReference type="Gene3D" id="1.20.120.160">
    <property type="entry name" value="HPT domain"/>
    <property type="match status" value="1"/>
</dbReference>
<feature type="domain" description="HPt" evidence="2">
    <location>
        <begin position="37"/>
        <end position="142"/>
    </location>
</feature>
<feature type="modified residue" description="Phosphohistidine" evidence="1">
    <location>
        <position position="76"/>
    </location>
</feature>
<dbReference type="PANTHER" id="PTHR28242">
    <property type="entry name" value="PHOSPHORELAY INTERMEDIATE PROTEIN YPD1"/>
    <property type="match status" value="1"/>
</dbReference>
<dbReference type="STRING" id="1365484.W6Q056"/>
<dbReference type="InterPro" id="IPR045871">
    <property type="entry name" value="AHP1-5/YPD1"/>
</dbReference>
<dbReference type="PROSITE" id="PS50894">
    <property type="entry name" value="HPT"/>
    <property type="match status" value="1"/>
</dbReference>
<evidence type="ECO:0000313" key="4">
    <source>
        <dbReference type="Proteomes" id="UP000030686"/>
    </source>
</evidence>
<evidence type="ECO:0000259" key="2">
    <source>
        <dbReference type="PROSITE" id="PS50894"/>
    </source>
</evidence>
<evidence type="ECO:0000256" key="1">
    <source>
        <dbReference type="PROSITE-ProRule" id="PRU00110"/>
    </source>
</evidence>
<dbReference type="AlphaFoldDB" id="W6Q056"/>
<dbReference type="InterPro" id="IPR036641">
    <property type="entry name" value="HPT_dom_sf"/>
</dbReference>
<evidence type="ECO:0000313" key="3">
    <source>
        <dbReference type="EMBL" id="CDM29670.1"/>
    </source>
</evidence>
<keyword evidence="3" id="KW-0418">Kinase</keyword>
<keyword evidence="1" id="KW-0597">Phosphoprotein</keyword>
<protein>
    <submittedName>
        <fullName evidence="3">Signal transduction histidine kinase, phosphotransfer (Hpt) domain</fullName>
    </submittedName>
</protein>
<name>W6Q056_PENRF</name>
<dbReference type="GO" id="GO:0000160">
    <property type="term" value="P:phosphorelay signal transduction system"/>
    <property type="evidence" value="ECO:0007669"/>
    <property type="project" value="InterPro"/>
</dbReference>
<dbReference type="PANTHER" id="PTHR28242:SF52">
    <property type="entry name" value="PHOSPHORELAY INTERMEDIATE PROTEIN YPD1"/>
    <property type="match status" value="1"/>
</dbReference>
<keyword evidence="3" id="KW-0808">Transferase</keyword>
<keyword evidence="4" id="KW-1185">Reference proteome</keyword>
<accession>W6Q056</accession>
<dbReference type="Pfam" id="PF01627">
    <property type="entry name" value="Hpt"/>
    <property type="match status" value="1"/>
</dbReference>
<dbReference type="OrthoDB" id="1673781at2759"/>
<reference evidence="3" key="1">
    <citation type="journal article" date="2014" name="Nat. Commun.">
        <title>Multiple recent horizontal transfers of a large genomic region in cheese making fungi.</title>
        <authorList>
            <person name="Cheeseman K."/>
            <person name="Ropars J."/>
            <person name="Renault P."/>
            <person name="Dupont J."/>
            <person name="Gouzy J."/>
            <person name="Branca A."/>
            <person name="Abraham A.L."/>
            <person name="Ceppi M."/>
            <person name="Conseiller E."/>
            <person name="Debuchy R."/>
            <person name="Malagnac F."/>
            <person name="Goarin A."/>
            <person name="Silar P."/>
            <person name="Lacoste S."/>
            <person name="Sallet E."/>
            <person name="Bensimon A."/>
            <person name="Giraud T."/>
            <person name="Brygoo Y."/>
        </authorList>
    </citation>
    <scope>NUCLEOTIDE SEQUENCE [LARGE SCALE GENOMIC DNA]</scope>
    <source>
        <strain evidence="3">FM164</strain>
    </source>
</reference>
<dbReference type="InterPro" id="IPR008207">
    <property type="entry name" value="Sig_transdc_His_kin_Hpt_dom"/>
</dbReference>
<dbReference type="GO" id="GO:0005737">
    <property type="term" value="C:cytoplasm"/>
    <property type="evidence" value="ECO:0007669"/>
    <property type="project" value="TreeGrafter"/>
</dbReference>
<sequence>MNTMSTNTGKDLEDSFGDAVDYSVFCQILEMDDDPDDREFSTSICYGFFEQVEETFERMGLAITEGELRQINELAHFLKNSSATIGLVKVQKGCEKIQHYGMNEDLDGSPEPDSELCLRRIVEALEDVKADYSYAERKIKAFYSNPEVE</sequence>
<organism evidence="3 4">
    <name type="scientific">Penicillium roqueforti (strain FM164)</name>
    <dbReference type="NCBI Taxonomy" id="1365484"/>
    <lineage>
        <taxon>Eukaryota</taxon>
        <taxon>Fungi</taxon>
        <taxon>Dikarya</taxon>
        <taxon>Ascomycota</taxon>
        <taxon>Pezizomycotina</taxon>
        <taxon>Eurotiomycetes</taxon>
        <taxon>Eurotiomycetidae</taxon>
        <taxon>Eurotiales</taxon>
        <taxon>Aspergillaceae</taxon>
        <taxon>Penicillium</taxon>
    </lineage>
</organism>
<dbReference type="GO" id="GO:0005634">
    <property type="term" value="C:nucleus"/>
    <property type="evidence" value="ECO:0007669"/>
    <property type="project" value="TreeGrafter"/>
</dbReference>
<proteinExistence type="predicted"/>
<dbReference type="EMBL" id="HG792015">
    <property type="protein sequence ID" value="CDM29670.1"/>
    <property type="molecule type" value="Genomic_DNA"/>
</dbReference>
<gene>
    <name evidence="3" type="ORF">PROQFM164_S01g003482</name>
</gene>